<dbReference type="AlphaFoldDB" id="A0A401THA4"/>
<dbReference type="Proteomes" id="UP000287033">
    <property type="component" value="Unassembled WGS sequence"/>
</dbReference>
<gene>
    <name evidence="2" type="ORF">chiPu_0026300</name>
</gene>
<evidence type="ECO:0000313" key="3">
    <source>
        <dbReference type="Proteomes" id="UP000287033"/>
    </source>
</evidence>
<feature type="non-terminal residue" evidence="2">
    <location>
        <position position="145"/>
    </location>
</feature>
<name>A0A401THA4_CHIPU</name>
<comment type="caution">
    <text evidence="2">The sequence shown here is derived from an EMBL/GenBank/DDBJ whole genome shotgun (WGS) entry which is preliminary data.</text>
</comment>
<evidence type="ECO:0000313" key="2">
    <source>
        <dbReference type="EMBL" id="GCC42025.1"/>
    </source>
</evidence>
<accession>A0A401THA4</accession>
<reference evidence="2 3" key="1">
    <citation type="journal article" date="2018" name="Nat. Ecol. Evol.">
        <title>Shark genomes provide insights into elasmobranch evolution and the origin of vertebrates.</title>
        <authorList>
            <person name="Hara Y"/>
            <person name="Yamaguchi K"/>
            <person name="Onimaru K"/>
            <person name="Kadota M"/>
            <person name="Koyanagi M"/>
            <person name="Keeley SD"/>
            <person name="Tatsumi K"/>
            <person name="Tanaka K"/>
            <person name="Motone F"/>
            <person name="Kageyama Y"/>
            <person name="Nozu R"/>
            <person name="Adachi N"/>
            <person name="Nishimura O"/>
            <person name="Nakagawa R"/>
            <person name="Tanegashima C"/>
            <person name="Kiyatake I"/>
            <person name="Matsumoto R"/>
            <person name="Murakumo K"/>
            <person name="Nishida K"/>
            <person name="Terakita A"/>
            <person name="Kuratani S"/>
            <person name="Sato K"/>
            <person name="Hyodo S Kuraku.S."/>
        </authorList>
    </citation>
    <scope>NUCLEOTIDE SEQUENCE [LARGE SCALE GENOMIC DNA]</scope>
</reference>
<protein>
    <submittedName>
        <fullName evidence="2">Uncharacterized protein</fullName>
    </submittedName>
</protein>
<keyword evidence="3" id="KW-1185">Reference proteome</keyword>
<feature type="region of interest" description="Disordered" evidence="1">
    <location>
        <begin position="1"/>
        <end position="62"/>
    </location>
</feature>
<proteinExistence type="predicted"/>
<dbReference type="EMBL" id="BEZZ01076377">
    <property type="protein sequence ID" value="GCC42025.1"/>
    <property type="molecule type" value="Genomic_DNA"/>
</dbReference>
<evidence type="ECO:0000256" key="1">
    <source>
        <dbReference type="SAM" id="MobiDB-lite"/>
    </source>
</evidence>
<sequence length="145" mass="15483">MEGEPRTLLRGRFASPGPGGARYELTLSRQGLGARRLEEEEEEDGGGGARPPRRRGAAAAAAGRASLPLRHVLACWAGGMGELALTCYLPRGGRAGGGPYRRMVKTFRVEADEEEEGGGSRALAERWATAIRCLLLGIELPEEPE</sequence>
<organism evidence="2 3">
    <name type="scientific">Chiloscyllium punctatum</name>
    <name type="common">Brownbanded bambooshark</name>
    <name type="synonym">Hemiscyllium punctatum</name>
    <dbReference type="NCBI Taxonomy" id="137246"/>
    <lineage>
        <taxon>Eukaryota</taxon>
        <taxon>Metazoa</taxon>
        <taxon>Chordata</taxon>
        <taxon>Craniata</taxon>
        <taxon>Vertebrata</taxon>
        <taxon>Chondrichthyes</taxon>
        <taxon>Elasmobranchii</taxon>
        <taxon>Galeomorphii</taxon>
        <taxon>Galeoidea</taxon>
        <taxon>Orectolobiformes</taxon>
        <taxon>Hemiscylliidae</taxon>
        <taxon>Chiloscyllium</taxon>
    </lineage>
</organism>